<sequence length="47" mass="5354">MEEFNAERKSSELSKEEVSIYTNDCGVTRYNCVTDCFGVLALITEEE</sequence>
<evidence type="ECO:0000313" key="1">
    <source>
        <dbReference type="EMBL" id="NSI58768.1"/>
    </source>
</evidence>
<accession>A0AAJ3FEF3</accession>
<reference evidence="1" key="1">
    <citation type="journal article" date="2020" name="Cell Host Microbe">
        <title>Functional and Genomic Variation between Human-Derived Isolates of Lachnospiraceae Reveals Inter- and Intra-Species Diversity.</title>
        <authorList>
            <person name="Sorbara M.T."/>
            <person name="Littmann E.R."/>
            <person name="Fontana E."/>
            <person name="Moody T.U."/>
            <person name="Kohout C.E."/>
            <person name="Gjonbalaj M."/>
            <person name="Eaton V."/>
            <person name="Seok R."/>
            <person name="Leiner I.M."/>
            <person name="Pamer E.G."/>
        </authorList>
    </citation>
    <scope>NUCLEOTIDE SEQUENCE</scope>
    <source>
        <strain evidence="1">MSK.15.32</strain>
    </source>
</reference>
<dbReference type="RefSeq" id="WP_161206376.1">
    <property type="nucleotide sequence ID" value="NZ_JAAIMR010000018.1"/>
</dbReference>
<gene>
    <name evidence="1" type="ORF">G4993_10205</name>
</gene>
<dbReference type="EMBL" id="JAAIRV010000018">
    <property type="protein sequence ID" value="NSI58768.1"/>
    <property type="molecule type" value="Genomic_DNA"/>
</dbReference>
<evidence type="ECO:0000313" key="2">
    <source>
        <dbReference type="Proteomes" id="UP001296580"/>
    </source>
</evidence>
<protein>
    <submittedName>
        <fullName evidence="1">Uncharacterized protein</fullName>
    </submittedName>
</protein>
<proteinExistence type="predicted"/>
<name>A0AAJ3FEF3_MEDGN</name>
<reference evidence="1" key="2">
    <citation type="submission" date="2020-02" db="EMBL/GenBank/DDBJ databases">
        <authorList>
            <person name="Littmann E."/>
            <person name="Sorbara M."/>
        </authorList>
    </citation>
    <scope>NUCLEOTIDE SEQUENCE</scope>
    <source>
        <strain evidence="1">MSK.15.32</strain>
    </source>
</reference>
<dbReference type="Proteomes" id="UP001296580">
    <property type="component" value="Unassembled WGS sequence"/>
</dbReference>
<organism evidence="1 2">
    <name type="scientific">Mediterraneibacter gnavus</name>
    <name type="common">Ruminococcus gnavus</name>
    <dbReference type="NCBI Taxonomy" id="33038"/>
    <lineage>
        <taxon>Bacteria</taxon>
        <taxon>Bacillati</taxon>
        <taxon>Bacillota</taxon>
        <taxon>Clostridia</taxon>
        <taxon>Lachnospirales</taxon>
        <taxon>Lachnospiraceae</taxon>
        <taxon>Mediterraneibacter</taxon>
    </lineage>
</organism>
<comment type="caution">
    <text evidence="1">The sequence shown here is derived from an EMBL/GenBank/DDBJ whole genome shotgun (WGS) entry which is preliminary data.</text>
</comment>
<dbReference type="AlphaFoldDB" id="A0AAJ3FEF3"/>